<reference evidence="1 2" key="1">
    <citation type="submission" date="2015-11" db="EMBL/GenBank/DDBJ databases">
        <title>Genomic analysis of 38 Legionella species identifies large and diverse effector repertoires.</title>
        <authorList>
            <person name="Burstein D."/>
            <person name="Amaro F."/>
            <person name="Zusman T."/>
            <person name="Lifshitz Z."/>
            <person name="Cohen O."/>
            <person name="Gilbert J.A."/>
            <person name="Pupko T."/>
            <person name="Shuman H.A."/>
            <person name="Segal G."/>
        </authorList>
    </citation>
    <scope>NUCLEOTIDE SEQUENCE [LARGE SCALE GENOMIC DNA]</scope>
    <source>
        <strain evidence="1 2">ATCC 49751</strain>
    </source>
</reference>
<dbReference type="OrthoDB" id="1435691at2"/>
<accession>A0A0W0VGJ4</accession>
<organism evidence="1 2">
    <name type="scientific">Legionella lansingensis</name>
    <dbReference type="NCBI Taxonomy" id="45067"/>
    <lineage>
        <taxon>Bacteria</taxon>
        <taxon>Pseudomonadati</taxon>
        <taxon>Pseudomonadota</taxon>
        <taxon>Gammaproteobacteria</taxon>
        <taxon>Legionellales</taxon>
        <taxon>Legionellaceae</taxon>
        <taxon>Legionella</taxon>
    </lineage>
</organism>
<evidence type="ECO:0000313" key="2">
    <source>
        <dbReference type="Proteomes" id="UP000054869"/>
    </source>
</evidence>
<dbReference type="eggNOG" id="ENOG50334DQ">
    <property type="taxonomic scope" value="Bacteria"/>
</dbReference>
<dbReference type="RefSeq" id="WP_028373103.1">
    <property type="nucleotide sequence ID" value="NZ_CAAAJD010000010.1"/>
</dbReference>
<protein>
    <submittedName>
        <fullName evidence="1">Uncharacterized protein</fullName>
    </submittedName>
</protein>
<proteinExistence type="predicted"/>
<name>A0A0W0VGJ4_9GAMM</name>
<dbReference type="Proteomes" id="UP000054869">
    <property type="component" value="Unassembled WGS sequence"/>
</dbReference>
<keyword evidence="2" id="KW-1185">Reference proteome</keyword>
<gene>
    <name evidence="1" type="ORF">Llan_2137</name>
</gene>
<comment type="caution">
    <text evidence="1">The sequence shown here is derived from an EMBL/GenBank/DDBJ whole genome shotgun (WGS) entry which is preliminary data.</text>
</comment>
<dbReference type="PATRIC" id="fig|45067.4.peg.2246"/>
<dbReference type="EMBL" id="LNYI01000053">
    <property type="protein sequence ID" value="KTD19285.1"/>
    <property type="molecule type" value="Genomic_DNA"/>
</dbReference>
<dbReference type="AlphaFoldDB" id="A0A0W0VGJ4"/>
<evidence type="ECO:0000313" key="1">
    <source>
        <dbReference type="EMBL" id="KTD19285.1"/>
    </source>
</evidence>
<sequence>MFSKITVTKDNNRFFLTENSAFSSRRSKQLDQMKGMLNSERIKFLFSDYGVELLFQEGNIRVSNLHSNHIMRTCAVVNFSDFLPNWLQEAHNKILKGGSIGQTIKEDGFKLIKENIFIGTSELPKAARERMEISTSSGAVHVYQLFVENPETSDKVLYCTITEAHSPHYLSIEDLVYLSPSDVKEFSSNQIDAKKYLDALNEIDGLIPQKRMEFQ</sequence>